<evidence type="ECO:0000256" key="4">
    <source>
        <dbReference type="ARBA" id="ARBA00022741"/>
    </source>
</evidence>
<dbReference type="EMBL" id="JAUSUB010000012">
    <property type="protein sequence ID" value="MDQ0271099.1"/>
    <property type="molecule type" value="Genomic_DNA"/>
</dbReference>
<keyword evidence="2 9" id="KW-0963">Cytoplasm</keyword>
<evidence type="ECO:0000256" key="1">
    <source>
        <dbReference type="ARBA" id="ARBA00009427"/>
    </source>
</evidence>
<evidence type="ECO:0000256" key="9">
    <source>
        <dbReference type="HAMAP-Rule" id="MF_00238"/>
    </source>
</evidence>
<comment type="catalytic activity">
    <reaction evidence="8 9">
        <text>CMP + ATP = CDP + ADP</text>
        <dbReference type="Rhea" id="RHEA:11600"/>
        <dbReference type="ChEBI" id="CHEBI:30616"/>
        <dbReference type="ChEBI" id="CHEBI:58069"/>
        <dbReference type="ChEBI" id="CHEBI:60377"/>
        <dbReference type="ChEBI" id="CHEBI:456216"/>
        <dbReference type="EC" id="2.7.4.25"/>
    </reaction>
</comment>
<dbReference type="NCBIfam" id="TIGR00017">
    <property type="entry name" value="cmk"/>
    <property type="match status" value="1"/>
</dbReference>
<comment type="caution">
    <text evidence="11">The sequence shown here is derived from an EMBL/GenBank/DDBJ whole genome shotgun (WGS) entry which is preliminary data.</text>
</comment>
<dbReference type="RefSeq" id="WP_307476043.1">
    <property type="nucleotide sequence ID" value="NZ_JAUSUB010000012.1"/>
</dbReference>
<evidence type="ECO:0000256" key="8">
    <source>
        <dbReference type="ARBA" id="ARBA00048478"/>
    </source>
</evidence>
<sequence length="223" mass="24664">MKNISIAIDGPAAAGKSTVAKIIAEKLSYIYIDTGAMYRALTYKAKLQQIDPENELDLIGLLKNTTIELLPGDEGQLIYLDGQNVTTEIRTSEVTNSVSTVSKHKLVREEMVERQQRFGKKGGVVMDGRDIGTHVLPEAEVKVFLLASVEERAARRHAENIKKGFPSELEQLMAEIANRDKLDSEREVAPLKKAADAMEIDTTSLSIDQVVEKIMEIAIERIG</sequence>
<organism evidence="11 12">
    <name type="scientific">Cytobacillus purgationiresistens</name>
    <dbReference type="NCBI Taxonomy" id="863449"/>
    <lineage>
        <taxon>Bacteria</taxon>
        <taxon>Bacillati</taxon>
        <taxon>Bacillota</taxon>
        <taxon>Bacilli</taxon>
        <taxon>Bacillales</taxon>
        <taxon>Bacillaceae</taxon>
        <taxon>Cytobacillus</taxon>
    </lineage>
</organism>
<protein>
    <recommendedName>
        <fullName evidence="9">Cytidylate kinase</fullName>
        <shortName evidence="9">CK</shortName>
        <ecNumber evidence="9">2.7.4.25</ecNumber>
    </recommendedName>
    <alternativeName>
        <fullName evidence="9">Cytidine monophosphate kinase</fullName>
        <shortName evidence="9">CMP kinase</shortName>
    </alternativeName>
</protein>
<reference evidence="11 12" key="1">
    <citation type="submission" date="2023-07" db="EMBL/GenBank/DDBJ databases">
        <title>Genomic Encyclopedia of Type Strains, Phase IV (KMG-IV): sequencing the most valuable type-strain genomes for metagenomic binning, comparative biology and taxonomic classification.</title>
        <authorList>
            <person name="Goeker M."/>
        </authorList>
    </citation>
    <scope>NUCLEOTIDE SEQUENCE [LARGE SCALE GENOMIC DNA]</scope>
    <source>
        <strain evidence="11 12">DSM 23494</strain>
    </source>
</reference>
<evidence type="ECO:0000256" key="2">
    <source>
        <dbReference type="ARBA" id="ARBA00022490"/>
    </source>
</evidence>
<keyword evidence="12" id="KW-1185">Reference proteome</keyword>
<comment type="subcellular location">
    <subcellularLocation>
        <location evidence="9">Cytoplasm</location>
    </subcellularLocation>
</comment>
<dbReference type="EC" id="2.7.4.25" evidence="9"/>
<dbReference type="Pfam" id="PF02224">
    <property type="entry name" value="Cytidylate_kin"/>
    <property type="match status" value="1"/>
</dbReference>
<dbReference type="SUPFAM" id="SSF52540">
    <property type="entry name" value="P-loop containing nucleoside triphosphate hydrolases"/>
    <property type="match status" value="1"/>
</dbReference>
<keyword evidence="6 9" id="KW-0067">ATP-binding</keyword>
<evidence type="ECO:0000256" key="5">
    <source>
        <dbReference type="ARBA" id="ARBA00022777"/>
    </source>
</evidence>
<dbReference type="Proteomes" id="UP001238088">
    <property type="component" value="Unassembled WGS sequence"/>
</dbReference>
<feature type="domain" description="Cytidylate kinase" evidence="10">
    <location>
        <begin position="6"/>
        <end position="218"/>
    </location>
</feature>
<dbReference type="InterPro" id="IPR003136">
    <property type="entry name" value="Cytidylate_kin"/>
</dbReference>
<evidence type="ECO:0000256" key="6">
    <source>
        <dbReference type="ARBA" id="ARBA00022840"/>
    </source>
</evidence>
<dbReference type="InterPro" id="IPR011994">
    <property type="entry name" value="Cytidylate_kinase_dom"/>
</dbReference>
<dbReference type="HAMAP" id="MF_00238">
    <property type="entry name" value="Cytidyl_kinase_type1"/>
    <property type="match status" value="1"/>
</dbReference>
<accession>A0ABU0AJP2</accession>
<evidence type="ECO:0000256" key="3">
    <source>
        <dbReference type="ARBA" id="ARBA00022679"/>
    </source>
</evidence>
<evidence type="ECO:0000259" key="10">
    <source>
        <dbReference type="Pfam" id="PF02224"/>
    </source>
</evidence>
<dbReference type="Gene3D" id="3.40.50.300">
    <property type="entry name" value="P-loop containing nucleotide triphosphate hydrolases"/>
    <property type="match status" value="1"/>
</dbReference>
<keyword evidence="3 9" id="KW-0808">Transferase</keyword>
<evidence type="ECO:0000256" key="7">
    <source>
        <dbReference type="ARBA" id="ARBA00047615"/>
    </source>
</evidence>
<feature type="binding site" evidence="9">
    <location>
        <begin position="10"/>
        <end position="18"/>
    </location>
    <ligand>
        <name>ATP</name>
        <dbReference type="ChEBI" id="CHEBI:30616"/>
    </ligand>
</feature>
<comment type="similarity">
    <text evidence="1 9">Belongs to the cytidylate kinase family. Type 1 subfamily.</text>
</comment>
<dbReference type="CDD" id="cd02020">
    <property type="entry name" value="CMPK"/>
    <property type="match status" value="1"/>
</dbReference>
<dbReference type="PANTHER" id="PTHR21299:SF2">
    <property type="entry name" value="CYTIDYLATE KINASE"/>
    <property type="match status" value="1"/>
</dbReference>
<keyword evidence="4 9" id="KW-0547">Nucleotide-binding</keyword>
<dbReference type="GO" id="GO:0016301">
    <property type="term" value="F:kinase activity"/>
    <property type="evidence" value="ECO:0007669"/>
    <property type="project" value="UniProtKB-KW"/>
</dbReference>
<gene>
    <name evidence="9" type="primary">cmk</name>
    <name evidence="11" type="ORF">J2S17_002986</name>
</gene>
<dbReference type="PANTHER" id="PTHR21299">
    <property type="entry name" value="CYTIDYLATE KINASE/PANTOATE-BETA-ALANINE LIGASE"/>
    <property type="match status" value="1"/>
</dbReference>
<evidence type="ECO:0000313" key="12">
    <source>
        <dbReference type="Proteomes" id="UP001238088"/>
    </source>
</evidence>
<dbReference type="InterPro" id="IPR027417">
    <property type="entry name" value="P-loop_NTPase"/>
</dbReference>
<keyword evidence="5 9" id="KW-0418">Kinase</keyword>
<evidence type="ECO:0000313" key="11">
    <source>
        <dbReference type="EMBL" id="MDQ0271099.1"/>
    </source>
</evidence>
<name>A0ABU0AJP2_9BACI</name>
<comment type="catalytic activity">
    <reaction evidence="7 9">
        <text>dCMP + ATP = dCDP + ADP</text>
        <dbReference type="Rhea" id="RHEA:25094"/>
        <dbReference type="ChEBI" id="CHEBI:30616"/>
        <dbReference type="ChEBI" id="CHEBI:57566"/>
        <dbReference type="ChEBI" id="CHEBI:58593"/>
        <dbReference type="ChEBI" id="CHEBI:456216"/>
        <dbReference type="EC" id="2.7.4.25"/>
    </reaction>
</comment>
<proteinExistence type="inferred from homology"/>